<dbReference type="InterPro" id="IPR008250">
    <property type="entry name" value="ATPase_P-typ_transduc_dom_A_sf"/>
</dbReference>
<evidence type="ECO:0000256" key="11">
    <source>
        <dbReference type="ARBA" id="ARBA00034036"/>
    </source>
</evidence>
<dbReference type="SUPFAM" id="SSF81665">
    <property type="entry name" value="Calcium ATPase, transmembrane domain M"/>
    <property type="match status" value="1"/>
</dbReference>
<dbReference type="InterPro" id="IPR001757">
    <property type="entry name" value="P_typ_ATPase"/>
</dbReference>
<feature type="transmembrane region" description="Helical" evidence="15">
    <location>
        <begin position="966"/>
        <end position="988"/>
    </location>
</feature>
<dbReference type="KEGG" id="mng:MNEG_2645"/>
<feature type="binding site" evidence="13">
    <location>
        <position position="742"/>
    </location>
    <ligand>
        <name>ATP</name>
        <dbReference type="ChEBI" id="CHEBI:30616"/>
    </ligand>
</feature>
<dbReference type="RefSeq" id="XP_013904330.1">
    <property type="nucleotide sequence ID" value="XM_014048876.1"/>
</dbReference>
<dbReference type="GO" id="GO:0000287">
    <property type="term" value="F:magnesium ion binding"/>
    <property type="evidence" value="ECO:0007669"/>
    <property type="project" value="UniProtKB-UniRule"/>
</dbReference>
<feature type="transmembrane region" description="Helical" evidence="15">
    <location>
        <begin position="1058"/>
        <end position="1076"/>
    </location>
</feature>
<dbReference type="Pfam" id="PF16212">
    <property type="entry name" value="PhoLip_ATPase_C"/>
    <property type="match status" value="1"/>
</dbReference>
<dbReference type="Proteomes" id="UP000054498">
    <property type="component" value="Unassembled WGS sequence"/>
</dbReference>
<feature type="domain" description="P-type ATPase N-terminal" evidence="17">
    <location>
        <begin position="48"/>
        <end position="102"/>
    </location>
</feature>
<feature type="region of interest" description="Disordered" evidence="16">
    <location>
        <begin position="1503"/>
        <end position="1537"/>
    </location>
</feature>
<feature type="region of interest" description="Disordered" evidence="16">
    <location>
        <begin position="1576"/>
        <end position="1609"/>
    </location>
</feature>
<feature type="region of interest" description="Disordered" evidence="16">
    <location>
        <begin position="1415"/>
        <end position="1453"/>
    </location>
</feature>
<feature type="transmembrane region" description="Helical" evidence="15">
    <location>
        <begin position="1085"/>
        <end position="1104"/>
    </location>
</feature>
<dbReference type="GO" id="GO:0005524">
    <property type="term" value="F:ATP binding"/>
    <property type="evidence" value="ECO:0007669"/>
    <property type="project" value="UniProtKB-UniRule"/>
</dbReference>
<dbReference type="InterPro" id="IPR044492">
    <property type="entry name" value="P_typ_ATPase_HD_dom"/>
</dbReference>
<feature type="binding site" evidence="13">
    <location>
        <position position="879"/>
    </location>
    <ligand>
        <name>ATP</name>
        <dbReference type="ChEBI" id="CHEBI:30616"/>
    </ligand>
</feature>
<feature type="compositionally biased region" description="Low complexity" evidence="16">
    <location>
        <begin position="1710"/>
        <end position="1743"/>
    </location>
</feature>
<feature type="transmembrane region" description="Helical" evidence="15">
    <location>
        <begin position="348"/>
        <end position="370"/>
    </location>
</feature>
<dbReference type="GO" id="GO:0045332">
    <property type="term" value="P:phospholipid translocation"/>
    <property type="evidence" value="ECO:0007669"/>
    <property type="project" value="TreeGrafter"/>
</dbReference>
<feature type="compositionally biased region" description="Gly residues" evidence="16">
    <location>
        <begin position="1588"/>
        <end position="1599"/>
    </location>
</feature>
<evidence type="ECO:0000259" key="18">
    <source>
        <dbReference type="Pfam" id="PF16212"/>
    </source>
</evidence>
<dbReference type="EMBL" id="KK100525">
    <property type="protein sequence ID" value="KIZ05311.1"/>
    <property type="molecule type" value="Genomic_DNA"/>
</dbReference>
<feature type="binding site" evidence="14">
    <location>
        <position position="444"/>
    </location>
    <ligand>
        <name>Mg(2+)</name>
        <dbReference type="ChEBI" id="CHEBI:18420"/>
    </ligand>
</feature>
<evidence type="ECO:0000256" key="13">
    <source>
        <dbReference type="PIRSR" id="PIRSR606539-2"/>
    </source>
</evidence>
<dbReference type="Pfam" id="PF13246">
    <property type="entry name" value="Cation_ATPase"/>
    <property type="match status" value="1"/>
</dbReference>
<dbReference type="GeneID" id="25735523"/>
<dbReference type="InterPro" id="IPR018303">
    <property type="entry name" value="ATPase_P-typ_P_site"/>
</dbReference>
<reference evidence="19 20" key="1">
    <citation type="journal article" date="2013" name="BMC Genomics">
        <title>Reconstruction of the lipid metabolism for the microalga Monoraphidium neglectum from its genome sequence reveals characteristics suitable for biofuel production.</title>
        <authorList>
            <person name="Bogen C."/>
            <person name="Al-Dilaimi A."/>
            <person name="Albersmeier A."/>
            <person name="Wichmann J."/>
            <person name="Grundmann M."/>
            <person name="Rupp O."/>
            <person name="Lauersen K.J."/>
            <person name="Blifernez-Klassen O."/>
            <person name="Kalinowski J."/>
            <person name="Goesmann A."/>
            <person name="Mussgnug J.H."/>
            <person name="Kruse O."/>
        </authorList>
    </citation>
    <scope>NUCLEOTIDE SEQUENCE [LARGE SCALE GENOMIC DNA]</scope>
    <source>
        <strain evidence="19 20">SAG 48.87</strain>
    </source>
</reference>
<keyword evidence="4 14" id="KW-0479">Metal-binding</keyword>
<dbReference type="Gene3D" id="3.40.50.1000">
    <property type="entry name" value="HAD superfamily/HAD-like"/>
    <property type="match status" value="1"/>
</dbReference>
<feature type="binding site" evidence="14">
    <location>
        <position position="876"/>
    </location>
    <ligand>
        <name>Mg(2+)</name>
        <dbReference type="ChEBI" id="CHEBI:18420"/>
    </ligand>
</feature>
<evidence type="ECO:0000256" key="6">
    <source>
        <dbReference type="ARBA" id="ARBA00022840"/>
    </source>
</evidence>
<feature type="binding site" evidence="13">
    <location>
        <position position="445"/>
    </location>
    <ligand>
        <name>ATP</name>
        <dbReference type="ChEBI" id="CHEBI:30616"/>
    </ligand>
</feature>
<dbReference type="Gene3D" id="2.70.150.10">
    <property type="entry name" value="Calcium-transporting ATPase, cytoplasmic transduction domain A"/>
    <property type="match status" value="1"/>
</dbReference>
<evidence type="ECO:0000256" key="1">
    <source>
        <dbReference type="ARBA" id="ARBA00004141"/>
    </source>
</evidence>
<evidence type="ECO:0000256" key="10">
    <source>
        <dbReference type="ARBA" id="ARBA00023136"/>
    </source>
</evidence>
<dbReference type="SUPFAM" id="SSF56784">
    <property type="entry name" value="HAD-like"/>
    <property type="match status" value="1"/>
</dbReference>
<organism evidence="19 20">
    <name type="scientific">Monoraphidium neglectum</name>
    <dbReference type="NCBI Taxonomy" id="145388"/>
    <lineage>
        <taxon>Eukaryota</taxon>
        <taxon>Viridiplantae</taxon>
        <taxon>Chlorophyta</taxon>
        <taxon>core chlorophytes</taxon>
        <taxon>Chlorophyceae</taxon>
        <taxon>CS clade</taxon>
        <taxon>Sphaeropleales</taxon>
        <taxon>Selenastraceae</taxon>
        <taxon>Monoraphidium</taxon>
    </lineage>
</organism>
<evidence type="ECO:0000256" key="9">
    <source>
        <dbReference type="ARBA" id="ARBA00022989"/>
    </source>
</evidence>
<dbReference type="InterPro" id="IPR032631">
    <property type="entry name" value="P-type_ATPase_N"/>
</dbReference>
<proteinExistence type="inferred from homology"/>
<dbReference type="GO" id="GO:0016887">
    <property type="term" value="F:ATP hydrolysis activity"/>
    <property type="evidence" value="ECO:0007669"/>
    <property type="project" value="InterPro"/>
</dbReference>
<dbReference type="InterPro" id="IPR023299">
    <property type="entry name" value="ATPase_P-typ_cyto_dom_N"/>
</dbReference>
<keyword evidence="8 15" id="KW-1278">Translocase</keyword>
<dbReference type="InterPro" id="IPR006539">
    <property type="entry name" value="P-type_ATPase_IV"/>
</dbReference>
<dbReference type="OrthoDB" id="377733at2759"/>
<dbReference type="NCBIfam" id="TIGR01494">
    <property type="entry name" value="ATPase_P-type"/>
    <property type="match status" value="1"/>
</dbReference>
<feature type="binding site" evidence="13">
    <location>
        <position position="851"/>
    </location>
    <ligand>
        <name>ATP</name>
        <dbReference type="ChEBI" id="CHEBI:30616"/>
    </ligand>
</feature>
<feature type="transmembrane region" description="Helical" evidence="15">
    <location>
        <begin position="97"/>
        <end position="115"/>
    </location>
</feature>
<gene>
    <name evidence="19" type="ORF">MNEG_2645</name>
</gene>
<dbReference type="CDD" id="cd02073">
    <property type="entry name" value="P-type_ATPase_APLT_Dnf-like"/>
    <property type="match status" value="1"/>
</dbReference>
<feature type="binding site" evidence="13">
    <location>
        <position position="446"/>
    </location>
    <ligand>
        <name>ATP</name>
        <dbReference type="ChEBI" id="CHEBI:30616"/>
    </ligand>
</feature>
<feature type="transmembrane region" description="Helical" evidence="15">
    <location>
        <begin position="934"/>
        <end position="954"/>
    </location>
</feature>
<feature type="compositionally biased region" description="Polar residues" evidence="16">
    <location>
        <begin position="1415"/>
        <end position="1448"/>
    </location>
</feature>
<feature type="domain" description="P-type ATPase C-terminal" evidence="18">
    <location>
        <begin position="902"/>
        <end position="1154"/>
    </location>
</feature>
<dbReference type="SFLD" id="SFLDS00003">
    <property type="entry name" value="Haloacid_Dehalogenase"/>
    <property type="match status" value="1"/>
</dbReference>
<keyword evidence="3 15" id="KW-0812">Transmembrane</keyword>
<feature type="transmembrane region" description="Helical" evidence="15">
    <location>
        <begin position="1009"/>
        <end position="1038"/>
    </location>
</feature>
<dbReference type="InterPro" id="IPR023298">
    <property type="entry name" value="ATPase_P-typ_TM_dom_sf"/>
</dbReference>
<keyword evidence="6 13" id="KW-0067">ATP-binding</keyword>
<dbReference type="PANTHER" id="PTHR24092">
    <property type="entry name" value="PROBABLE PHOSPHOLIPID-TRANSPORTING ATPASE"/>
    <property type="match status" value="1"/>
</dbReference>
<evidence type="ECO:0000313" key="19">
    <source>
        <dbReference type="EMBL" id="KIZ05311.1"/>
    </source>
</evidence>
<dbReference type="GO" id="GO:0005886">
    <property type="term" value="C:plasma membrane"/>
    <property type="evidence" value="ECO:0007669"/>
    <property type="project" value="TreeGrafter"/>
</dbReference>
<dbReference type="PRINTS" id="PR00119">
    <property type="entry name" value="CATATPASE"/>
</dbReference>
<dbReference type="InterPro" id="IPR036412">
    <property type="entry name" value="HAD-like_sf"/>
</dbReference>
<comment type="subcellular location">
    <subcellularLocation>
        <location evidence="1 15">Membrane</location>
        <topology evidence="1 15">Multi-pass membrane protein</topology>
    </subcellularLocation>
</comment>
<keyword evidence="5 13" id="KW-0547">Nucleotide-binding</keyword>
<comment type="similarity">
    <text evidence="2 15">Belongs to the cation transport ATPase (P-type) (TC 3.A.3) family. Type IV subfamily.</text>
</comment>
<evidence type="ECO:0000256" key="7">
    <source>
        <dbReference type="ARBA" id="ARBA00022842"/>
    </source>
</evidence>
<feature type="region of interest" description="Disordered" evidence="16">
    <location>
        <begin position="1629"/>
        <end position="1749"/>
    </location>
</feature>
<accession>A0A0D2NKJ4</accession>
<dbReference type="GO" id="GO:0140326">
    <property type="term" value="F:ATPase-coupled intramembrane lipid transporter activity"/>
    <property type="evidence" value="ECO:0007669"/>
    <property type="project" value="UniProtKB-EC"/>
</dbReference>
<evidence type="ECO:0000256" key="16">
    <source>
        <dbReference type="SAM" id="MobiDB-lite"/>
    </source>
</evidence>
<feature type="transmembrane region" description="Helical" evidence="15">
    <location>
        <begin position="304"/>
        <end position="328"/>
    </location>
</feature>
<sequence>MEDGGPGGFMARLFRRRDVEGTRIVSFPHVPLVAHSLSRTQLPGGGKQARYRANQTSTTKYTLLSFLPKALFEQYRRVANIYFTLNAALSLTPYSPVRPWTSFLPLGLVLGIAMMKEAMEDYKRYRQDVEVNNRAVEVFDSGEKRFVTKTWSDVQVGDVITVFKDEYFPADLLFLSAENEDGLCYIETMQLDGETNLKIKKSLDETKHLTRDTLRGLTATVRCEPPNSRLYHFTGNLEMPSPLNAEPLVVPVPPAAILLRGCSLRNTARVYGLVIYAGHDTKIFMNSTQPPSKRSQVERTVDRIILFMFSLLFAMCLVGCITFASWTAKEMPGHWYLDPAHVPREYDPAQPVLVAVTNFITSFILYSYLIPISLYVSIEMVKVVQAFVFIGKDRAMYHAESDTPAVARTSNLNEVRWAVALDSQDVALQPDGSELGMVNTVLTDKTGTLTRNVMEFFKASIGGVSYGAGITEIERANAERRGIQIGVAERSSASPCREQYFNFYDERIMGGAWAAQPNPQLAREFFRMLALCHTVIPDGPADPKRIRYEAESPDEAALVVAAKVFGFFLFKRTNTILTLRESLPEGVQEAEYEVLNILEFNSTRKRMSVVLRGPDNRLLLYCKGADTVIYERLARGHPTNEALRDVTLQHMEDYGSAGLRTLCLAYKELDATFYDSWQDRYIDAKTSMDNRQAKVDMVSEEIERDLVLLGCTAIEDKLQEGVPQCIKALAEANIRLWVLTGDKMETAINIGYACSLITDEMTQFQVTGHSPEVDLLEHQGMMEDAMLLAGTHVQTELERVERILTEELTAKMPVKYALVVDGKALLYGLSPMLRNLFLRVSLKCAAVVCCRVSPLQKAQVTALVKSWGDVTLAIGDGANDVGMIQKAHIGVGISGQEGMQAVMASDFAIAQFRYLTPLLLVHGRLSYKRITRMILFFFYKNLLFGTTIFVYNAFALFSGQPIYNDFYMTLFNVVFTAMAPLVVGWFDRDLDKVYGERFPLLYREGQRNLYFNLPAIAGWLATAVAHALIILASVMMGADSTEIDRRSGHAVGLAQDGILMFSVVIATVHSQLASVIDHWTWMHHASCWGSIALWFLFLLTIGAFPIDLSSDLHHLFRGTIANALFFWLTVLIVPAMCVLPTAGFRQLRRFLRPQYYQLVQEIAARVRRGEAMVEHSMSSVPGKRSQLAGVMARASRLMQRKGLKAAAGQGSGGAAALAAAGGAAGGDGTALTVMRRRGYNGFVAPYDARSRVFDANELRASAAAAGYTISQTGEIIAPTVSRHTTLSTMGGGGGGGGGGFGLATGELLGGGGSGGFTLGTTQPATPAAPIARASVGAFGSGALARALSGLGASSLHRRTASSGPLFSTGLLSHGTTPLGSGNLAVAVAAAGTGAAAAAAAAGAVAAAAAGGASLPGSTVSASGGTPHTTQPLPPLSTGTTALLQTSANGGTGAEAVPQVARDESTYAGNPVLAQLEREFSRDPWRHKHVRKLSFLNVSNLPRIRSRSPKSKMSRGGSPVSRVSSQGGAAAPAIRTDSFNSVTDGDGAAEAAAAAVATAEGGSFSVRAAGALPLPGMTQGYDHSDGQAAGSGGSGGGAGGPSSSSGNGSIGVALSAQQVPRPQRWLGLPAEEPEIPSLPPVQHFDQQPPHNQQQQQQQHAAHHQQQPQAQQPPLPTGAQVHSLHQQHRSLGSPSRLLRMVGAGSDAPPDEVTSPPAAVAAPTGTGAQAASAAGPSVAAANAGAPHMTELQTEDPAMLQLYLAALSQGPKRRTTGGSS</sequence>
<dbReference type="NCBIfam" id="TIGR01652">
    <property type="entry name" value="ATPase-Plipid"/>
    <property type="match status" value="1"/>
</dbReference>
<feature type="binding site" evidence="14">
    <location>
        <position position="446"/>
    </location>
    <ligand>
        <name>Mg(2+)</name>
        <dbReference type="ChEBI" id="CHEBI:18420"/>
    </ligand>
</feature>
<keyword evidence="10 15" id="KW-0472">Membrane</keyword>
<dbReference type="SUPFAM" id="SSF81653">
    <property type="entry name" value="Calcium ATPase, transduction domain A"/>
    <property type="match status" value="1"/>
</dbReference>
<evidence type="ECO:0000256" key="15">
    <source>
        <dbReference type="RuleBase" id="RU362033"/>
    </source>
</evidence>
<evidence type="ECO:0000259" key="17">
    <source>
        <dbReference type="Pfam" id="PF16209"/>
    </source>
</evidence>
<dbReference type="PROSITE" id="PS00154">
    <property type="entry name" value="ATPASE_E1_E2"/>
    <property type="match status" value="1"/>
</dbReference>
<dbReference type="SUPFAM" id="SSF81660">
    <property type="entry name" value="Metal cation-transporting ATPase, ATP-binding domain N"/>
    <property type="match status" value="1"/>
</dbReference>
<feature type="compositionally biased region" description="Low complexity" evidence="16">
    <location>
        <begin position="1645"/>
        <end position="1668"/>
    </location>
</feature>
<feature type="binding site" evidence="13">
    <location>
        <position position="555"/>
    </location>
    <ligand>
        <name>ATP</name>
        <dbReference type="ChEBI" id="CHEBI:30616"/>
    </ligand>
</feature>
<feature type="binding site" evidence="13">
    <location>
        <position position="600"/>
    </location>
    <ligand>
        <name>ATP</name>
        <dbReference type="ChEBI" id="CHEBI:30616"/>
    </ligand>
</feature>
<feature type="compositionally biased region" description="Low complexity" evidence="16">
    <location>
        <begin position="1513"/>
        <end position="1527"/>
    </location>
</feature>
<feature type="binding site" evidence="13">
    <location>
        <position position="444"/>
    </location>
    <ligand>
        <name>ATP</name>
        <dbReference type="ChEBI" id="CHEBI:30616"/>
    </ligand>
</feature>
<dbReference type="Gene3D" id="3.40.1110.10">
    <property type="entry name" value="Calcium-transporting ATPase, cytoplasmic domain N"/>
    <property type="match status" value="1"/>
</dbReference>
<feature type="binding site" evidence="13">
    <location>
        <position position="857"/>
    </location>
    <ligand>
        <name>ATP</name>
        <dbReference type="ChEBI" id="CHEBI:30616"/>
    </ligand>
</feature>
<dbReference type="InterPro" id="IPR023214">
    <property type="entry name" value="HAD_sf"/>
</dbReference>
<feature type="active site" description="4-aspartylphosphate intermediate" evidence="12">
    <location>
        <position position="444"/>
    </location>
</feature>
<comment type="cofactor">
    <cofactor evidence="14">
        <name>Mg(2+)</name>
        <dbReference type="ChEBI" id="CHEBI:18420"/>
    </cofactor>
</comment>
<evidence type="ECO:0000256" key="8">
    <source>
        <dbReference type="ARBA" id="ARBA00022967"/>
    </source>
</evidence>
<feature type="binding site" evidence="13">
    <location>
        <position position="740"/>
    </location>
    <ligand>
        <name>ATP</name>
        <dbReference type="ChEBI" id="CHEBI:30616"/>
    </ligand>
</feature>
<keyword evidence="19" id="KW-0378">Hydrolase</keyword>
<feature type="binding site" evidence="13">
    <location>
        <position position="741"/>
    </location>
    <ligand>
        <name>ATP</name>
        <dbReference type="ChEBI" id="CHEBI:30616"/>
    </ligand>
</feature>
<feature type="compositionally biased region" description="Basic residues" evidence="16">
    <location>
        <begin position="1503"/>
        <end position="1512"/>
    </location>
</feature>
<evidence type="ECO:0000256" key="3">
    <source>
        <dbReference type="ARBA" id="ARBA00022692"/>
    </source>
</evidence>
<feature type="binding site" evidence="13">
    <location>
        <position position="623"/>
    </location>
    <ligand>
        <name>ATP</name>
        <dbReference type="ChEBI" id="CHEBI:30616"/>
    </ligand>
</feature>
<keyword evidence="20" id="KW-1185">Reference proteome</keyword>
<comment type="catalytic activity">
    <reaction evidence="11 15">
        <text>ATP + H2O + phospholipidSide 1 = ADP + phosphate + phospholipidSide 2.</text>
        <dbReference type="EC" id="7.6.2.1"/>
    </reaction>
</comment>
<protein>
    <recommendedName>
        <fullName evidence="15">Phospholipid-transporting ATPase</fullName>
        <ecNumber evidence="15">7.6.2.1</ecNumber>
    </recommendedName>
</protein>
<feature type="binding site" evidence="13">
    <location>
        <position position="660"/>
    </location>
    <ligand>
        <name>ATP</name>
        <dbReference type="ChEBI" id="CHEBI:30616"/>
    </ligand>
</feature>
<evidence type="ECO:0000256" key="5">
    <source>
        <dbReference type="ARBA" id="ARBA00022741"/>
    </source>
</evidence>
<feature type="compositionally biased region" description="Low complexity" evidence="16">
    <location>
        <begin position="1600"/>
        <end position="1609"/>
    </location>
</feature>
<dbReference type="SFLD" id="SFLDF00027">
    <property type="entry name" value="p-type_atpase"/>
    <property type="match status" value="1"/>
</dbReference>
<dbReference type="InterPro" id="IPR032630">
    <property type="entry name" value="P_typ_ATPase_c"/>
</dbReference>
<dbReference type="Pfam" id="PF16209">
    <property type="entry name" value="PhoLip_ATPase_N"/>
    <property type="match status" value="1"/>
</dbReference>
<keyword evidence="7 14" id="KW-0460">Magnesium</keyword>
<evidence type="ECO:0000256" key="12">
    <source>
        <dbReference type="PIRSR" id="PIRSR606539-1"/>
    </source>
</evidence>
<dbReference type="FunFam" id="3.40.1110.10:FF:000029">
    <property type="entry name" value="Phospholipid-transporting ATPase"/>
    <property type="match status" value="1"/>
</dbReference>
<evidence type="ECO:0000256" key="2">
    <source>
        <dbReference type="ARBA" id="ARBA00008109"/>
    </source>
</evidence>
<dbReference type="SFLD" id="SFLDG00002">
    <property type="entry name" value="C1.7:_P-type_atpase_like"/>
    <property type="match status" value="1"/>
</dbReference>
<name>A0A0D2NKJ4_9CHLO</name>
<feature type="binding site" evidence="13">
    <location>
        <position position="880"/>
    </location>
    <ligand>
        <name>ATP</name>
        <dbReference type="ChEBI" id="CHEBI:30616"/>
    </ligand>
</feature>
<feature type="binding site" evidence="14">
    <location>
        <position position="880"/>
    </location>
    <ligand>
        <name>Mg(2+)</name>
        <dbReference type="ChEBI" id="CHEBI:18420"/>
    </ligand>
</feature>
<evidence type="ECO:0000256" key="4">
    <source>
        <dbReference type="ARBA" id="ARBA00022723"/>
    </source>
</evidence>
<dbReference type="EC" id="7.6.2.1" evidence="15"/>
<feature type="transmembrane region" description="Helical" evidence="15">
    <location>
        <begin position="1124"/>
        <end position="1144"/>
    </location>
</feature>
<evidence type="ECO:0000256" key="14">
    <source>
        <dbReference type="PIRSR" id="PIRSR606539-3"/>
    </source>
</evidence>
<evidence type="ECO:0000313" key="20">
    <source>
        <dbReference type="Proteomes" id="UP000054498"/>
    </source>
</evidence>
<dbReference type="FunFam" id="3.40.50.1000:FF:000014">
    <property type="entry name" value="Phospholipid-transporting ATPase"/>
    <property type="match status" value="1"/>
</dbReference>
<dbReference type="PANTHER" id="PTHR24092:SF150">
    <property type="entry name" value="PHOSPHOLIPID-TRANSPORTING ATPASE"/>
    <property type="match status" value="1"/>
</dbReference>
<keyword evidence="9 15" id="KW-1133">Transmembrane helix</keyword>